<feature type="signal peptide" evidence="1">
    <location>
        <begin position="1"/>
        <end position="17"/>
    </location>
</feature>
<evidence type="ECO:0000256" key="1">
    <source>
        <dbReference type="SAM" id="SignalP"/>
    </source>
</evidence>
<keyword evidence="3" id="KW-1185">Reference proteome</keyword>
<dbReference type="Proteomes" id="UP000219271">
    <property type="component" value="Unassembled WGS sequence"/>
</dbReference>
<name>A0A286BTA1_9GAMM</name>
<reference evidence="3" key="1">
    <citation type="submission" date="2017-09" db="EMBL/GenBank/DDBJ databases">
        <authorList>
            <person name="Varghese N."/>
            <person name="Submissions S."/>
        </authorList>
    </citation>
    <scope>NUCLEOTIDE SEQUENCE [LARGE SCALE GENOMIC DNA]</scope>
    <source>
        <strain evidence="3">JKS000234</strain>
    </source>
</reference>
<gene>
    <name evidence="2" type="ORF">SAMN06273570_1727</name>
</gene>
<dbReference type="AlphaFoldDB" id="A0A286BTA1"/>
<dbReference type="EMBL" id="OCMY01000001">
    <property type="protein sequence ID" value="SOD37374.1"/>
    <property type="molecule type" value="Genomic_DNA"/>
</dbReference>
<evidence type="ECO:0000313" key="2">
    <source>
        <dbReference type="EMBL" id="SOD37374.1"/>
    </source>
</evidence>
<protein>
    <submittedName>
        <fullName evidence="2">Uncharacterized protein</fullName>
    </submittedName>
</protein>
<sequence>MKLLFSILLLFCSNAFANECITKTDVDFLKKVFISNDKNGLIALASNGVKDNIINDEVFKNKSITLKGLSEITYAWGRKRNDGSPFHLSLKFPEQKLCVWRVTFTLPKKIREQCDDDGAYGYFINFIKIGNSLKLSDFTSLFVALDDGTLACSSANEFMMQKNYE</sequence>
<organism evidence="2 3">
    <name type="scientific">Candidatus Pantoea floridensis</name>
    <dbReference type="NCBI Taxonomy" id="1938870"/>
    <lineage>
        <taxon>Bacteria</taxon>
        <taxon>Pseudomonadati</taxon>
        <taxon>Pseudomonadota</taxon>
        <taxon>Gammaproteobacteria</taxon>
        <taxon>Enterobacterales</taxon>
        <taxon>Erwiniaceae</taxon>
        <taxon>Pantoea</taxon>
    </lineage>
</organism>
<accession>A0A286BTA1</accession>
<dbReference type="RefSeq" id="WP_320204468.1">
    <property type="nucleotide sequence ID" value="NZ_OCMY01000001.1"/>
</dbReference>
<feature type="chain" id="PRO_5012832029" evidence="1">
    <location>
        <begin position="18"/>
        <end position="165"/>
    </location>
</feature>
<evidence type="ECO:0000313" key="3">
    <source>
        <dbReference type="Proteomes" id="UP000219271"/>
    </source>
</evidence>
<keyword evidence="1" id="KW-0732">Signal</keyword>
<proteinExistence type="predicted"/>